<dbReference type="AlphaFoldDB" id="A0A835PTJ7"/>
<proteinExistence type="inferred from homology"/>
<dbReference type="GO" id="GO:2000022">
    <property type="term" value="P:regulation of jasmonic acid mediated signaling pathway"/>
    <property type="evidence" value="ECO:0007669"/>
    <property type="project" value="UniProtKB-UniRule"/>
</dbReference>
<dbReference type="SMART" id="SM00979">
    <property type="entry name" value="TIFY"/>
    <property type="match status" value="1"/>
</dbReference>
<evidence type="ECO:0000259" key="6">
    <source>
        <dbReference type="PROSITE" id="PS51320"/>
    </source>
</evidence>
<keyword evidence="4" id="KW-0539">Nucleus</keyword>
<dbReference type="InterPro" id="IPR010399">
    <property type="entry name" value="Tify_dom"/>
</dbReference>
<comment type="domain">
    <text evidence="4">The jas domain is required for interaction with COI1.</text>
</comment>
<evidence type="ECO:0000313" key="8">
    <source>
        <dbReference type="Proteomes" id="UP000636800"/>
    </source>
</evidence>
<evidence type="ECO:0000256" key="3">
    <source>
        <dbReference type="ARBA" id="ARBA00022843"/>
    </source>
</evidence>
<dbReference type="GO" id="GO:0005634">
    <property type="term" value="C:nucleus"/>
    <property type="evidence" value="ECO:0007669"/>
    <property type="project" value="UniProtKB-SubCell"/>
</dbReference>
<name>A0A835PTJ7_VANPL</name>
<comment type="caution">
    <text evidence="7">The sequence shown here is derived from an EMBL/GenBank/DDBJ whole genome shotgun (WGS) entry which is preliminary data.</text>
</comment>
<dbReference type="OrthoDB" id="1926216at2759"/>
<comment type="function">
    <text evidence="4">Repressor of jasmonate responses.</text>
</comment>
<gene>
    <name evidence="7" type="ORF">HPP92_023542</name>
</gene>
<protein>
    <recommendedName>
        <fullName evidence="4">Protein TIFY</fullName>
    </recommendedName>
    <alternativeName>
        <fullName evidence="4">Jasmonate ZIM domain-containing protein</fullName>
    </alternativeName>
</protein>
<dbReference type="PANTHER" id="PTHR33077">
    <property type="entry name" value="PROTEIN TIFY 4A-RELATED-RELATED"/>
    <property type="match status" value="1"/>
</dbReference>
<dbReference type="PANTHER" id="PTHR33077:SF60">
    <property type="entry name" value="TIFY DOMAIN-CONTAINING PROTEIN"/>
    <property type="match status" value="1"/>
</dbReference>
<comment type="similarity">
    <text evidence="1 4">Belongs to the TIFY/JAZ family.</text>
</comment>
<dbReference type="GO" id="GO:0009611">
    <property type="term" value="P:response to wounding"/>
    <property type="evidence" value="ECO:0007669"/>
    <property type="project" value="UniProtKB-UniRule"/>
</dbReference>
<keyword evidence="3" id="KW-0832">Ubl conjugation</keyword>
<dbReference type="PROSITE" id="PS51320">
    <property type="entry name" value="TIFY"/>
    <property type="match status" value="1"/>
</dbReference>
<evidence type="ECO:0000256" key="5">
    <source>
        <dbReference type="SAM" id="MobiDB-lite"/>
    </source>
</evidence>
<keyword evidence="8" id="KW-1185">Reference proteome</keyword>
<dbReference type="EMBL" id="JADCNL010000012">
    <property type="protein sequence ID" value="KAG0458385.1"/>
    <property type="molecule type" value="Genomic_DNA"/>
</dbReference>
<feature type="domain" description="Tify" evidence="6">
    <location>
        <begin position="159"/>
        <end position="194"/>
    </location>
</feature>
<reference evidence="7 8" key="1">
    <citation type="journal article" date="2020" name="Nat. Food">
        <title>A phased Vanilla planifolia genome enables genetic improvement of flavour and production.</title>
        <authorList>
            <person name="Hasing T."/>
            <person name="Tang H."/>
            <person name="Brym M."/>
            <person name="Khazi F."/>
            <person name="Huang T."/>
            <person name="Chambers A.H."/>
        </authorList>
    </citation>
    <scope>NUCLEOTIDE SEQUENCE [LARGE SCALE GENOMIC DNA]</scope>
    <source>
        <tissue evidence="7">Leaf</tissue>
    </source>
</reference>
<evidence type="ECO:0000256" key="1">
    <source>
        <dbReference type="ARBA" id="ARBA00008614"/>
    </source>
</evidence>
<sequence length="360" mass="39544">MSTVEPSTAKSLLHKPLSELGEDDIAQITREECRRFLKEKGMRRPSWNKSQAIQQVISLKALLEDRPDADDLSALARINRKPSTLLPRTPSQIALSSPMELSGSGDSHSTPPSKNPSPYRRRDPIPQPFVSCDASFQLAATGKLHLLPESRSPLSRNFADVPAEQLTIFYAGNVIVYDGVPLEKAQEIMQLASDPNMYDAQISTPVLSDRHLPNRFASGFTGSVCPGPSSAAGFFYKPPEVKLQRIFRDKLEDASPGWASLEAVPEGPTNRKASVKRYLEKRKDRYKGRHIGGSSSSRTEMMYLSQKFSGLVENDQSSRSNFISAVQPGPPCLPLSGHGSFETKKLGISFDLNDDGAADN</sequence>
<dbReference type="InterPro" id="IPR018467">
    <property type="entry name" value="CCT_CS"/>
</dbReference>
<dbReference type="Proteomes" id="UP000636800">
    <property type="component" value="Chromosome 12"/>
</dbReference>
<feature type="region of interest" description="Disordered" evidence="5">
    <location>
        <begin position="83"/>
        <end position="126"/>
    </location>
</feature>
<organism evidence="7 8">
    <name type="scientific">Vanilla planifolia</name>
    <name type="common">Vanilla</name>
    <dbReference type="NCBI Taxonomy" id="51239"/>
    <lineage>
        <taxon>Eukaryota</taxon>
        <taxon>Viridiplantae</taxon>
        <taxon>Streptophyta</taxon>
        <taxon>Embryophyta</taxon>
        <taxon>Tracheophyta</taxon>
        <taxon>Spermatophyta</taxon>
        <taxon>Magnoliopsida</taxon>
        <taxon>Liliopsida</taxon>
        <taxon>Asparagales</taxon>
        <taxon>Orchidaceae</taxon>
        <taxon>Vanilloideae</taxon>
        <taxon>Vanilleae</taxon>
        <taxon>Vanilla</taxon>
    </lineage>
</organism>
<dbReference type="Pfam" id="PF09425">
    <property type="entry name" value="Jas_motif"/>
    <property type="match status" value="1"/>
</dbReference>
<dbReference type="InterPro" id="IPR040390">
    <property type="entry name" value="TIFY/JAZ"/>
</dbReference>
<evidence type="ECO:0000313" key="7">
    <source>
        <dbReference type="EMBL" id="KAG0458385.1"/>
    </source>
</evidence>
<comment type="subcellular location">
    <subcellularLocation>
        <location evidence="4">Nucleus</location>
    </subcellularLocation>
</comment>
<dbReference type="GO" id="GO:0031347">
    <property type="term" value="P:regulation of defense response"/>
    <property type="evidence" value="ECO:0007669"/>
    <property type="project" value="UniProtKB-UniRule"/>
</dbReference>
<evidence type="ECO:0000256" key="2">
    <source>
        <dbReference type="ARBA" id="ARBA00022819"/>
    </source>
</evidence>
<dbReference type="Pfam" id="PF06200">
    <property type="entry name" value="tify"/>
    <property type="match status" value="1"/>
</dbReference>
<keyword evidence="2 4" id="KW-1184">Jasmonic acid signaling pathway</keyword>
<evidence type="ECO:0000256" key="4">
    <source>
        <dbReference type="RuleBase" id="RU369065"/>
    </source>
</evidence>
<accession>A0A835PTJ7</accession>